<dbReference type="EMBL" id="JAPUFD010000011">
    <property type="protein sequence ID" value="MDI1490078.1"/>
    <property type="molecule type" value="Genomic_DNA"/>
</dbReference>
<gene>
    <name evidence="1" type="ORF">OHK93_001278</name>
</gene>
<evidence type="ECO:0000313" key="1">
    <source>
        <dbReference type="EMBL" id="MDI1490078.1"/>
    </source>
</evidence>
<comment type="caution">
    <text evidence="1">The sequence shown here is derived from an EMBL/GenBank/DDBJ whole genome shotgun (WGS) entry which is preliminary data.</text>
</comment>
<dbReference type="AlphaFoldDB" id="A0AA43QP82"/>
<sequence>MADRNVTPYYLLFEQLKHQFCQWVFVERHTLVSVTEKFSRLFEEIAGLTGFRMRAEYENWVTRKRKWDKEWQIGQPKGLSGDTGPAIGVLEELNDLPLWWVGDRKIKDLATGQILFHPPPLLERYELRASGSHESKEHNMASDLTKHTLQSSRLETAPLAYDIPYNPFASSMFPDVRHYDARDTARNCYSGRDKDRSLDDHPSRPVGDLLDYSACYWPGDPSLAMTNVPHSQNGPSIPLEALYGLSTAQAPYLQSSQQETMQEEEGFNDDTSIFLMQVGSRDEYNLGEQEL</sequence>
<reference evidence="1" key="1">
    <citation type="journal article" date="2023" name="Genome Biol. Evol.">
        <title>First Whole Genome Sequence and Flow Cytometry Genome Size Data for the Lichen-Forming Fungus Ramalina farinacea (Ascomycota).</title>
        <authorList>
            <person name="Llewellyn T."/>
            <person name="Mian S."/>
            <person name="Hill R."/>
            <person name="Leitch I.J."/>
            <person name="Gaya E."/>
        </authorList>
    </citation>
    <scope>NUCLEOTIDE SEQUENCE</scope>
    <source>
        <strain evidence="1">LIQ254RAFAR</strain>
    </source>
</reference>
<evidence type="ECO:0000313" key="2">
    <source>
        <dbReference type="Proteomes" id="UP001161017"/>
    </source>
</evidence>
<dbReference type="Proteomes" id="UP001161017">
    <property type="component" value="Unassembled WGS sequence"/>
</dbReference>
<organism evidence="1 2">
    <name type="scientific">Ramalina farinacea</name>
    <dbReference type="NCBI Taxonomy" id="258253"/>
    <lineage>
        <taxon>Eukaryota</taxon>
        <taxon>Fungi</taxon>
        <taxon>Dikarya</taxon>
        <taxon>Ascomycota</taxon>
        <taxon>Pezizomycotina</taxon>
        <taxon>Lecanoromycetes</taxon>
        <taxon>OSLEUM clade</taxon>
        <taxon>Lecanoromycetidae</taxon>
        <taxon>Lecanorales</taxon>
        <taxon>Lecanorineae</taxon>
        <taxon>Ramalinaceae</taxon>
        <taxon>Ramalina</taxon>
    </lineage>
</organism>
<protein>
    <submittedName>
        <fullName evidence="1">Uncharacterized protein</fullName>
    </submittedName>
</protein>
<keyword evidence="2" id="KW-1185">Reference proteome</keyword>
<accession>A0AA43QP82</accession>
<name>A0AA43QP82_9LECA</name>
<proteinExistence type="predicted"/>